<gene>
    <name evidence="1" type="ORF">BJ138DRAFT_1114580</name>
</gene>
<evidence type="ECO:0000313" key="2">
    <source>
        <dbReference type="Proteomes" id="UP000790377"/>
    </source>
</evidence>
<name>A0ACB8AB10_9AGAM</name>
<evidence type="ECO:0000313" key="1">
    <source>
        <dbReference type="EMBL" id="KAH7909902.1"/>
    </source>
</evidence>
<protein>
    <submittedName>
        <fullName evidence="1">Uncharacterized protein</fullName>
    </submittedName>
</protein>
<dbReference type="EMBL" id="MU267736">
    <property type="protein sequence ID" value="KAH7909902.1"/>
    <property type="molecule type" value="Genomic_DNA"/>
</dbReference>
<accession>A0ACB8AB10</accession>
<reference evidence="1" key="1">
    <citation type="journal article" date="2021" name="New Phytol.">
        <title>Evolutionary innovations through gain and loss of genes in the ectomycorrhizal Boletales.</title>
        <authorList>
            <person name="Wu G."/>
            <person name="Miyauchi S."/>
            <person name="Morin E."/>
            <person name="Kuo A."/>
            <person name="Drula E."/>
            <person name="Varga T."/>
            <person name="Kohler A."/>
            <person name="Feng B."/>
            <person name="Cao Y."/>
            <person name="Lipzen A."/>
            <person name="Daum C."/>
            <person name="Hundley H."/>
            <person name="Pangilinan J."/>
            <person name="Johnson J."/>
            <person name="Barry K."/>
            <person name="LaButti K."/>
            <person name="Ng V."/>
            <person name="Ahrendt S."/>
            <person name="Min B."/>
            <person name="Choi I.G."/>
            <person name="Park H."/>
            <person name="Plett J.M."/>
            <person name="Magnuson J."/>
            <person name="Spatafora J.W."/>
            <person name="Nagy L.G."/>
            <person name="Henrissat B."/>
            <person name="Grigoriev I.V."/>
            <person name="Yang Z.L."/>
            <person name="Xu J."/>
            <person name="Martin F.M."/>
        </authorList>
    </citation>
    <scope>NUCLEOTIDE SEQUENCE</scope>
    <source>
        <strain evidence="1">ATCC 28755</strain>
    </source>
</reference>
<proteinExistence type="predicted"/>
<comment type="caution">
    <text evidence="1">The sequence shown here is derived from an EMBL/GenBank/DDBJ whole genome shotgun (WGS) entry which is preliminary data.</text>
</comment>
<dbReference type="Proteomes" id="UP000790377">
    <property type="component" value="Unassembled WGS sequence"/>
</dbReference>
<organism evidence="1 2">
    <name type="scientific">Hygrophoropsis aurantiaca</name>
    <dbReference type="NCBI Taxonomy" id="72124"/>
    <lineage>
        <taxon>Eukaryota</taxon>
        <taxon>Fungi</taxon>
        <taxon>Dikarya</taxon>
        <taxon>Basidiomycota</taxon>
        <taxon>Agaricomycotina</taxon>
        <taxon>Agaricomycetes</taxon>
        <taxon>Agaricomycetidae</taxon>
        <taxon>Boletales</taxon>
        <taxon>Coniophorineae</taxon>
        <taxon>Hygrophoropsidaceae</taxon>
        <taxon>Hygrophoropsis</taxon>
    </lineage>
</organism>
<keyword evidence="2" id="KW-1185">Reference proteome</keyword>
<sequence length="492" mass="56296">MGNHGGEQDTGSIHNILKTIEGEVFELEKQESDLRARLLLLQDSIARKRAHAGNLKNSLVPVYCLPDEILLACFGQALQGWLVENHGADEQINLNWHQNRKYMGSGTGEFEWPISPTFVISHVSHRWRHLAVTMPSLWTALIITTRSEHHLDVFRDFLHRINDMPVAADFRFGSSKGMLSDAEISLMEAIMPLIHAQQLTALTLRVPEPVLSLLLSRTMNAPITGSPSSSFTFTRLTALAILRSVDSTQTLTFNQLRLLLSATPQLKSLELQRHVFIDSDEERTSESVINLPKLEKLTIIGCTRLVCKFLSSLSAPDVRQLKILLWYPYMASPFFVNNNGFESPRFPKVQDFTLSFHGNTSDHRLFIIEAFPRVTRITMHSQGLFYQDEDPEESRSPTPLAFQSLEHVTLDFAFEDAHWDPRDCFTWLPGRADQGTPLQIHVFDSSDLEHRRTADRHLFRYYTELQKYGTLDERSTRLDEFLRWQADGEPEL</sequence>